<sequence length="460" mass="49702">MKHGKNRLASCLAGSLILVSGGVVADTIRIGIGHQSMVTNTVSGGIVLEKLGLIEKYLPTDGDYADAEYEIIFRDYDSGPPITNQMLAGNLEFGVMGDYPLIVNGARFQETGRHQTRLVAITGYNLQGTGNGIVVPVSSSVHSLAELAGQRISTPVGSAAWGMTLKALRDAGLEGQISIVDQSPPVGVANIAGNRIDAHADFGPWSEVMEFRGTGRKIYDGSEAQVPTFHGMVVREAYAEQYPEVVEAVLQATLEAQAWIVEDPMRAAVELAEWTGMAKEVLYLYLSEGGITTQDATIKPAWVEALEYDHQLLQDEMNIPDLDFASWVDDQYVRNAYEARGLDYAAALDTMVTPVASDPELSPAQIWYADAGVVEFDSLADMVAAYREASADGREIYACYVYDHLTGMKMFGKAAFLAESDDGDMAAFMKLADSEVFADEHGGRVVALSEQVEEAIAMAN</sequence>
<dbReference type="EMBL" id="PNRE01000075">
    <property type="protein sequence ID" value="PMR68098.1"/>
    <property type="molecule type" value="Genomic_DNA"/>
</dbReference>
<dbReference type="SUPFAM" id="SSF53850">
    <property type="entry name" value="Periplasmic binding protein-like II"/>
    <property type="match status" value="1"/>
</dbReference>
<dbReference type="SUPFAM" id="SSF160387">
    <property type="entry name" value="NosL/MerB-like"/>
    <property type="match status" value="1"/>
</dbReference>
<dbReference type="Proteomes" id="UP000235346">
    <property type="component" value="Unassembled WGS sequence"/>
</dbReference>
<dbReference type="AlphaFoldDB" id="A0A2N7TIW0"/>
<dbReference type="PANTHER" id="PTHR30024">
    <property type="entry name" value="ALIPHATIC SULFONATES-BINDING PROTEIN-RELATED"/>
    <property type="match status" value="1"/>
</dbReference>
<dbReference type="Gene3D" id="3.40.190.10">
    <property type="entry name" value="Periplasmic binding protein-like II"/>
    <property type="match status" value="2"/>
</dbReference>
<gene>
    <name evidence="1" type="ORF">C1H66_16920</name>
</gene>
<proteinExistence type="predicted"/>
<dbReference type="OrthoDB" id="286202at2"/>
<comment type="caution">
    <text evidence="1">The sequence shown here is derived from an EMBL/GenBank/DDBJ whole genome shotgun (WGS) entry which is preliminary data.</text>
</comment>
<dbReference type="PANTHER" id="PTHR30024:SF45">
    <property type="entry name" value="ABC TRANSPORTER SUBSTRATE-BINDING PROTEIN"/>
    <property type="match status" value="1"/>
</dbReference>
<evidence type="ECO:0000313" key="1">
    <source>
        <dbReference type="EMBL" id="PMR68098.1"/>
    </source>
</evidence>
<keyword evidence="2" id="KW-1185">Reference proteome</keyword>
<accession>A0A2N7TIW0</accession>
<evidence type="ECO:0000313" key="2">
    <source>
        <dbReference type="Proteomes" id="UP000235346"/>
    </source>
</evidence>
<protein>
    <submittedName>
        <fullName evidence="1">Sulfonate ABC transporter substrate-binding protein</fullName>
    </submittedName>
</protein>
<dbReference type="Pfam" id="PF13379">
    <property type="entry name" value="NMT1_2"/>
    <property type="match status" value="1"/>
</dbReference>
<reference evidence="1 2" key="1">
    <citation type="submission" date="2018-01" db="EMBL/GenBank/DDBJ databases">
        <title>Halomonas endophytica sp. nov., isolated from storage liquid in the stems of Populus euphratica.</title>
        <authorList>
            <person name="Chen C."/>
        </authorList>
    </citation>
    <scope>NUCLEOTIDE SEQUENCE [LARGE SCALE GENOMIC DNA]</scope>
    <source>
        <strain evidence="1 2">DSM 26881</strain>
    </source>
</reference>
<organism evidence="1 2">
    <name type="scientific">Halomonas heilongjiangensis</name>
    <dbReference type="NCBI Taxonomy" id="1387883"/>
    <lineage>
        <taxon>Bacteria</taxon>
        <taxon>Pseudomonadati</taxon>
        <taxon>Pseudomonadota</taxon>
        <taxon>Gammaproteobacteria</taxon>
        <taxon>Oceanospirillales</taxon>
        <taxon>Halomonadaceae</taxon>
        <taxon>Halomonas</taxon>
    </lineage>
</organism>
<name>A0A2N7TIW0_9GAMM</name>